<evidence type="ECO:0000313" key="1">
    <source>
        <dbReference type="EMBL" id="KGJ88353.1"/>
    </source>
</evidence>
<accession>A0A099KFE8</accession>
<organism evidence="1 2">
    <name type="scientific">Colwellia psychrerythraea</name>
    <name type="common">Vibrio psychroerythus</name>
    <dbReference type="NCBI Taxonomy" id="28229"/>
    <lineage>
        <taxon>Bacteria</taxon>
        <taxon>Pseudomonadati</taxon>
        <taxon>Pseudomonadota</taxon>
        <taxon>Gammaproteobacteria</taxon>
        <taxon>Alteromonadales</taxon>
        <taxon>Colwelliaceae</taxon>
        <taxon>Colwellia</taxon>
    </lineage>
</organism>
<dbReference type="PATRIC" id="fig|28229.4.peg.3535"/>
<dbReference type="EMBL" id="JQED01000047">
    <property type="protein sequence ID" value="KGJ88353.1"/>
    <property type="molecule type" value="Genomic_DNA"/>
</dbReference>
<dbReference type="Proteomes" id="UP000029843">
    <property type="component" value="Unassembled WGS sequence"/>
</dbReference>
<proteinExistence type="predicted"/>
<evidence type="ECO:0000313" key="2">
    <source>
        <dbReference type="Proteomes" id="UP000029843"/>
    </source>
</evidence>
<comment type="caution">
    <text evidence="1">The sequence shown here is derived from an EMBL/GenBank/DDBJ whole genome shotgun (WGS) entry which is preliminary data.</text>
</comment>
<protein>
    <submittedName>
        <fullName evidence="1">Uncharacterized protein</fullName>
    </submittedName>
</protein>
<dbReference type="OrthoDB" id="7346546at2"/>
<gene>
    <name evidence="1" type="ORF">ND2E_4189</name>
</gene>
<dbReference type="RefSeq" id="WP_052056874.1">
    <property type="nucleotide sequence ID" value="NZ_JQED01000047.1"/>
</dbReference>
<dbReference type="Pfam" id="PF10986">
    <property type="entry name" value="ZrgA"/>
    <property type="match status" value="1"/>
</dbReference>
<sequence length="201" mass="22719">MKNNIIAWKQQINHVIKLCVEVGIVLFCSFIHIHSSAKEGAILSTHAHGLSEMNIALENQKLVIELLSPAIDLVGFEHKAKTEKSINKVKKVETKLRKHNDIVSLSGGNCQLISTFIDVSNLTNIPDDHQHHQVHSNKKNNHSEVISKYDYHCEKISELSSITVKVFHLFTSVKEVQAIWITEIHQGAERLNAKNNVINLR</sequence>
<dbReference type="AlphaFoldDB" id="A0A099KFE8"/>
<name>A0A099KFE8_COLPS</name>
<reference evidence="1 2" key="1">
    <citation type="submission" date="2014-08" db="EMBL/GenBank/DDBJ databases">
        <title>Genomic and Phenotypic Diversity of Colwellia psychrerythraea strains from Disparate Marine Basins.</title>
        <authorList>
            <person name="Techtmann S.M."/>
            <person name="Stelling S.C."/>
            <person name="Utturkar S.M."/>
            <person name="Alshibli N."/>
            <person name="Harris A."/>
            <person name="Brown S.D."/>
            <person name="Hazen T.C."/>
        </authorList>
    </citation>
    <scope>NUCLEOTIDE SEQUENCE [LARGE SCALE GENOMIC DNA]</scope>
    <source>
        <strain evidence="1 2">ND2E</strain>
    </source>
</reference>
<dbReference type="InterPro" id="IPR021253">
    <property type="entry name" value="ZrgA-like"/>
</dbReference>